<proteinExistence type="predicted"/>
<dbReference type="EMBL" id="CM007373">
    <property type="protein sequence ID" value="OIV98971.1"/>
    <property type="molecule type" value="Genomic_DNA"/>
</dbReference>
<organism evidence="1 2">
    <name type="scientific">Lupinus angustifolius</name>
    <name type="common">Narrow-leaved blue lupine</name>
    <dbReference type="NCBI Taxonomy" id="3871"/>
    <lineage>
        <taxon>Eukaryota</taxon>
        <taxon>Viridiplantae</taxon>
        <taxon>Streptophyta</taxon>
        <taxon>Embryophyta</taxon>
        <taxon>Tracheophyta</taxon>
        <taxon>Spermatophyta</taxon>
        <taxon>Magnoliopsida</taxon>
        <taxon>eudicotyledons</taxon>
        <taxon>Gunneridae</taxon>
        <taxon>Pentapetalae</taxon>
        <taxon>rosids</taxon>
        <taxon>fabids</taxon>
        <taxon>Fabales</taxon>
        <taxon>Fabaceae</taxon>
        <taxon>Papilionoideae</taxon>
        <taxon>50 kb inversion clade</taxon>
        <taxon>genistoids sensu lato</taxon>
        <taxon>core genistoids</taxon>
        <taxon>Genisteae</taxon>
        <taxon>Lupinus</taxon>
    </lineage>
</organism>
<keyword evidence="2" id="KW-1185">Reference proteome</keyword>
<name>A0A1J7GEZ6_LUPAN</name>
<dbReference type="AlphaFoldDB" id="A0A1J7GEZ6"/>
<dbReference type="Proteomes" id="UP000188354">
    <property type="component" value="Chromosome LG13"/>
</dbReference>
<accession>A0A1J7GEZ6</accession>
<evidence type="ECO:0000313" key="1">
    <source>
        <dbReference type="EMBL" id="OIV98971.1"/>
    </source>
</evidence>
<sequence>MYEEDIEEDTEERVYIENDIDKMKEKKVYVEDDTKKSDSSKPLKVYVRRNKKDIGTH</sequence>
<dbReference type="Gramene" id="OIV98971">
    <property type="protein sequence ID" value="OIV98971"/>
    <property type="gene ID" value="TanjilG_29374"/>
</dbReference>
<evidence type="ECO:0000313" key="2">
    <source>
        <dbReference type="Proteomes" id="UP000188354"/>
    </source>
</evidence>
<reference evidence="1 2" key="1">
    <citation type="journal article" date="2017" name="Plant Biotechnol. J.">
        <title>A comprehensive draft genome sequence for lupin (Lupinus angustifolius), an emerging health food: insights into plant-microbe interactions and legume evolution.</title>
        <authorList>
            <person name="Hane J.K."/>
            <person name="Ming Y."/>
            <person name="Kamphuis L.G."/>
            <person name="Nelson M.N."/>
            <person name="Garg G."/>
            <person name="Atkins C.A."/>
            <person name="Bayer P.E."/>
            <person name="Bravo A."/>
            <person name="Bringans S."/>
            <person name="Cannon S."/>
            <person name="Edwards D."/>
            <person name="Foley R."/>
            <person name="Gao L.L."/>
            <person name="Harrison M.J."/>
            <person name="Huang W."/>
            <person name="Hurgobin B."/>
            <person name="Li S."/>
            <person name="Liu C.W."/>
            <person name="McGrath A."/>
            <person name="Morahan G."/>
            <person name="Murray J."/>
            <person name="Weller J."/>
            <person name="Jian J."/>
            <person name="Singh K.B."/>
        </authorList>
    </citation>
    <scope>NUCLEOTIDE SEQUENCE [LARGE SCALE GENOMIC DNA]</scope>
    <source>
        <strain evidence="2">cv. Tanjil</strain>
        <tissue evidence="1">Whole plant</tissue>
    </source>
</reference>
<protein>
    <submittedName>
        <fullName evidence="1">Uncharacterized protein</fullName>
    </submittedName>
</protein>
<gene>
    <name evidence="1" type="ORF">TanjilG_29374</name>
</gene>